<comment type="similarity">
    <text evidence="2">Belongs to the MS4A family.</text>
</comment>
<dbReference type="GO" id="GO:0016020">
    <property type="term" value="C:membrane"/>
    <property type="evidence" value="ECO:0007669"/>
    <property type="project" value="UniProtKB-SubCell"/>
</dbReference>
<feature type="transmembrane region" description="Helical" evidence="6">
    <location>
        <begin position="80"/>
        <end position="101"/>
    </location>
</feature>
<accession>A0A8J4UKG3</accession>
<evidence type="ECO:0000313" key="7">
    <source>
        <dbReference type="EMBL" id="KAF5896767.1"/>
    </source>
</evidence>
<dbReference type="InterPro" id="IPR007237">
    <property type="entry name" value="CD20-like"/>
</dbReference>
<evidence type="ECO:0000256" key="6">
    <source>
        <dbReference type="SAM" id="Phobius"/>
    </source>
</evidence>
<dbReference type="InterPro" id="IPR030417">
    <property type="entry name" value="MS4A"/>
</dbReference>
<comment type="subcellular location">
    <subcellularLocation>
        <location evidence="1">Membrane</location>
        <topology evidence="1">Multi-pass membrane protein</topology>
    </subcellularLocation>
</comment>
<evidence type="ECO:0000313" key="8">
    <source>
        <dbReference type="Proteomes" id="UP000727407"/>
    </source>
</evidence>
<dbReference type="EMBL" id="QNUK01000264">
    <property type="protein sequence ID" value="KAF5896767.1"/>
    <property type="molecule type" value="Genomic_DNA"/>
</dbReference>
<feature type="transmembrane region" description="Helical" evidence="6">
    <location>
        <begin position="166"/>
        <end position="188"/>
    </location>
</feature>
<dbReference type="PANTHER" id="PTHR23320:SF128">
    <property type="entry name" value="MEMBRANE-SPANNING 4-DOMAINS SUBFAMILY A MEMBER 4A"/>
    <property type="match status" value="1"/>
</dbReference>
<keyword evidence="4 6" id="KW-1133">Transmembrane helix</keyword>
<keyword evidence="8" id="KW-1185">Reference proteome</keyword>
<keyword evidence="3 6" id="KW-0812">Transmembrane</keyword>
<feature type="non-terminal residue" evidence="7">
    <location>
        <position position="226"/>
    </location>
</feature>
<organism evidence="7 8">
    <name type="scientific">Clarias magur</name>
    <name type="common">Asian catfish</name>
    <name type="synonym">Macropteronotus magur</name>
    <dbReference type="NCBI Taxonomy" id="1594786"/>
    <lineage>
        <taxon>Eukaryota</taxon>
        <taxon>Metazoa</taxon>
        <taxon>Chordata</taxon>
        <taxon>Craniata</taxon>
        <taxon>Vertebrata</taxon>
        <taxon>Euteleostomi</taxon>
        <taxon>Actinopterygii</taxon>
        <taxon>Neopterygii</taxon>
        <taxon>Teleostei</taxon>
        <taxon>Ostariophysi</taxon>
        <taxon>Siluriformes</taxon>
        <taxon>Clariidae</taxon>
        <taxon>Clarias</taxon>
    </lineage>
</organism>
<proteinExistence type="inferred from homology"/>
<evidence type="ECO:0000256" key="4">
    <source>
        <dbReference type="ARBA" id="ARBA00022989"/>
    </source>
</evidence>
<dbReference type="OrthoDB" id="10071849at2759"/>
<evidence type="ECO:0000256" key="3">
    <source>
        <dbReference type="ARBA" id="ARBA00022692"/>
    </source>
</evidence>
<keyword evidence="5 6" id="KW-0472">Membrane</keyword>
<name>A0A8J4UKG3_CLAMG</name>
<dbReference type="AlphaFoldDB" id="A0A8J4UKG3"/>
<gene>
    <name evidence="7" type="ORF">DAT39_013529</name>
</gene>
<dbReference type="Proteomes" id="UP000727407">
    <property type="component" value="Unassembled WGS sequence"/>
</dbReference>
<feature type="transmembrane region" description="Helical" evidence="6">
    <location>
        <begin position="113"/>
        <end position="134"/>
    </location>
</feature>
<evidence type="ECO:0000256" key="1">
    <source>
        <dbReference type="ARBA" id="ARBA00004141"/>
    </source>
</evidence>
<dbReference type="Pfam" id="PF04103">
    <property type="entry name" value="CD20"/>
    <property type="match status" value="1"/>
</dbReference>
<evidence type="ECO:0000256" key="5">
    <source>
        <dbReference type="ARBA" id="ARBA00023136"/>
    </source>
</evidence>
<reference evidence="7" key="1">
    <citation type="submission" date="2020-07" db="EMBL/GenBank/DDBJ databases">
        <title>Clarias magur genome sequencing, assembly and annotation.</title>
        <authorList>
            <person name="Kushwaha B."/>
            <person name="Kumar R."/>
            <person name="Das P."/>
            <person name="Joshi C.G."/>
            <person name="Kumar D."/>
            <person name="Nagpure N.S."/>
            <person name="Pandey M."/>
            <person name="Agarwal S."/>
            <person name="Srivastava S."/>
            <person name="Singh M."/>
            <person name="Sahoo L."/>
            <person name="Jayasankar P."/>
            <person name="Meher P.K."/>
            <person name="Koringa P.G."/>
            <person name="Iquebal M.A."/>
            <person name="Das S.P."/>
            <person name="Bit A."/>
            <person name="Patnaik S."/>
            <person name="Patel N."/>
            <person name="Shah T.M."/>
            <person name="Hinsu A."/>
            <person name="Jena J.K."/>
        </authorList>
    </citation>
    <scope>NUCLEOTIDE SEQUENCE</scope>
    <source>
        <strain evidence="7">CIFAMagur01</strain>
        <tissue evidence="7">Testis</tissue>
    </source>
</reference>
<protein>
    <submittedName>
        <fullName evidence="7">Membrane-spanning 4-domains subfamily A member 4A-like</fullName>
    </submittedName>
</protein>
<dbReference type="PANTHER" id="PTHR23320">
    <property type="entry name" value="MEMBRANE-SPANNING 4-DOMAINS SUBFAMILY A MS4A -RELATED"/>
    <property type="match status" value="1"/>
</dbReference>
<evidence type="ECO:0000256" key="2">
    <source>
        <dbReference type="ARBA" id="ARBA00009565"/>
    </source>
</evidence>
<comment type="caution">
    <text evidence="7">The sequence shown here is derived from an EMBL/GenBank/DDBJ whole genome shotgun (WGS) entry which is preliminary data.</text>
</comment>
<sequence>MAGAPIPLDNVGSGYTIVTQVIPSSTAATAAEPNSSRVQSPLQKFLKGEPKALGTVQIIIGLMTMLFGIVMAVHPWTISVYSGVVFWGSMLHIIAGSLGVAASNKLHACVVKAAMVLNIISLIAAGIAIIFFSLDLVIGPLGRPCFSHDDWYTCGPNGIAVSRTNGITGVLLVFSLLHFVISIIISAFTCKATCSYQPTLNIINVVPNPESGVPVVSSIRAYQAQL</sequence>
<feature type="transmembrane region" description="Helical" evidence="6">
    <location>
        <begin position="52"/>
        <end position="74"/>
    </location>
</feature>